<evidence type="ECO:0000313" key="3">
    <source>
        <dbReference type="EMBL" id="GLW94736.1"/>
    </source>
</evidence>
<name>A0A9W6QRE1_9PSEU</name>
<evidence type="ECO:0000313" key="4">
    <source>
        <dbReference type="Proteomes" id="UP001165042"/>
    </source>
</evidence>
<evidence type="ECO:0000256" key="1">
    <source>
        <dbReference type="SAM" id="SignalP"/>
    </source>
</evidence>
<feature type="signal peptide" evidence="1">
    <location>
        <begin position="1"/>
        <end position="19"/>
    </location>
</feature>
<feature type="chain" id="PRO_5040998967" description="Ricin B lectin domain-containing protein" evidence="1">
    <location>
        <begin position="20"/>
        <end position="170"/>
    </location>
</feature>
<evidence type="ECO:0000259" key="2">
    <source>
        <dbReference type="SMART" id="SM00458"/>
    </source>
</evidence>
<reference evidence="3" key="1">
    <citation type="submission" date="2023-02" db="EMBL/GenBank/DDBJ databases">
        <title>Actinokineospora globicatena NBRC 15670.</title>
        <authorList>
            <person name="Ichikawa N."/>
            <person name="Sato H."/>
            <person name="Tonouchi N."/>
        </authorList>
    </citation>
    <scope>NUCLEOTIDE SEQUENCE</scope>
    <source>
        <strain evidence="3">NBRC 15670</strain>
    </source>
</reference>
<feature type="domain" description="Ricin B lectin" evidence="2">
    <location>
        <begin position="29"/>
        <end position="168"/>
    </location>
</feature>
<dbReference type="Gene3D" id="2.80.10.50">
    <property type="match status" value="3"/>
</dbReference>
<dbReference type="RefSeq" id="WP_253833712.1">
    <property type="nucleotide sequence ID" value="NZ_BAAAVC010000001.1"/>
</dbReference>
<sequence>MKARNVVAVVIGAVGGLLAAVLPAAADEFGTWHELKPRSSDKCLDVDGGSTEDGANAIQYTCHGGTNQQWQLVLVDSSDVFAISAGNSGKCLDVEGGATNDGANVIQWECHGGKNQQWQLVPLGAGLYEIRSVNSDKCLDVDGGSTEDGANIIQWPCHGGDNQAWSLTNV</sequence>
<keyword evidence="1" id="KW-0732">Signal</keyword>
<dbReference type="AlphaFoldDB" id="A0A9W6QRE1"/>
<dbReference type="Proteomes" id="UP001165042">
    <property type="component" value="Unassembled WGS sequence"/>
</dbReference>
<dbReference type="InterPro" id="IPR035992">
    <property type="entry name" value="Ricin_B-like_lectins"/>
</dbReference>
<dbReference type="Pfam" id="PF14200">
    <property type="entry name" value="RicinB_lectin_2"/>
    <property type="match status" value="2"/>
</dbReference>
<proteinExistence type="predicted"/>
<accession>A0A9W6QRE1</accession>
<organism evidence="3 4">
    <name type="scientific">Actinokineospora globicatena</name>
    <dbReference type="NCBI Taxonomy" id="103729"/>
    <lineage>
        <taxon>Bacteria</taxon>
        <taxon>Bacillati</taxon>
        <taxon>Actinomycetota</taxon>
        <taxon>Actinomycetes</taxon>
        <taxon>Pseudonocardiales</taxon>
        <taxon>Pseudonocardiaceae</taxon>
        <taxon>Actinokineospora</taxon>
    </lineage>
</organism>
<dbReference type="SMART" id="SM00458">
    <property type="entry name" value="RICIN"/>
    <property type="match status" value="1"/>
</dbReference>
<gene>
    <name evidence="3" type="ORF">Aglo03_55520</name>
</gene>
<dbReference type="PROSITE" id="PS50231">
    <property type="entry name" value="RICIN_B_LECTIN"/>
    <property type="match status" value="1"/>
</dbReference>
<protein>
    <recommendedName>
        <fullName evidence="2">Ricin B lectin domain-containing protein</fullName>
    </recommendedName>
</protein>
<dbReference type="CDD" id="cd00161">
    <property type="entry name" value="beta-trefoil_Ricin-like"/>
    <property type="match status" value="1"/>
</dbReference>
<comment type="caution">
    <text evidence="3">The sequence shown here is derived from an EMBL/GenBank/DDBJ whole genome shotgun (WGS) entry which is preliminary data.</text>
</comment>
<dbReference type="InterPro" id="IPR000772">
    <property type="entry name" value="Ricin_B_lectin"/>
</dbReference>
<dbReference type="EMBL" id="BSSD01000010">
    <property type="protein sequence ID" value="GLW94736.1"/>
    <property type="molecule type" value="Genomic_DNA"/>
</dbReference>
<keyword evidence="4" id="KW-1185">Reference proteome</keyword>
<dbReference type="SUPFAM" id="SSF50370">
    <property type="entry name" value="Ricin B-like lectins"/>
    <property type="match status" value="1"/>
</dbReference>